<dbReference type="RefSeq" id="WP_224581161.1">
    <property type="nucleotide sequence ID" value="NZ_CP096256.1"/>
</dbReference>
<dbReference type="InterPro" id="IPR008878">
    <property type="entry name" value="Transposase_IS66_Orf2"/>
</dbReference>
<dbReference type="NCBIfam" id="NF033819">
    <property type="entry name" value="IS66_TnpB"/>
    <property type="match status" value="1"/>
</dbReference>
<gene>
    <name evidence="1" type="primary">tnpB</name>
    <name evidence="1" type="ORF">HAP41_0000048650</name>
</gene>
<geneLocation type="plasmid" evidence="1 2">
    <name>pBb1S5a</name>
</geneLocation>
<keyword evidence="1" id="KW-0614">Plasmid</keyword>
<sequence length="255" mass="28018">MGLDGKKDVHLDSSSIGAVSRLEVLEGPSGRRVRLEAERARIAAESLLPGAQVAEVARKHGATRWQIYDWRRRFRQRGELPSCEASQPPFAPLVVEGPLEERQVPAVRLEIAIGDVVVRTDATIGAAVSGDLRGAGVTMIIPGAELKIYIATRPVDFRCGHDGLAAKVQEMLGLDPFSGAAFVFRSKRADRIKILAWDRTGLVLVHKRLEGCKFVWPKIADGVMRISPAMFAALFEGLDWRLVRPEEARRPQIAG</sequence>
<dbReference type="InterPro" id="IPR010921">
    <property type="entry name" value="Trp_repressor/repl_initiator"/>
</dbReference>
<dbReference type="AlphaFoldDB" id="A0A8T5VWD8"/>
<evidence type="ECO:0000313" key="2">
    <source>
        <dbReference type="Proteomes" id="UP000551709"/>
    </source>
</evidence>
<dbReference type="PANTHER" id="PTHR36455">
    <property type="match status" value="1"/>
</dbReference>
<dbReference type="GO" id="GO:0043565">
    <property type="term" value="F:sequence-specific DNA binding"/>
    <property type="evidence" value="ECO:0007669"/>
    <property type="project" value="InterPro"/>
</dbReference>
<dbReference type="GO" id="GO:0004803">
    <property type="term" value="F:transposase activity"/>
    <property type="evidence" value="ECO:0007669"/>
    <property type="project" value="InterPro"/>
</dbReference>
<reference evidence="1" key="1">
    <citation type="journal article" date="2017" name="Syst. Appl. Microbiol.">
        <title>Soybeans inoculated with root zone soils of Canadian native legumes harbour diverse and novel Bradyrhizobium spp. that possess agricultural potential.</title>
        <authorList>
            <person name="Bromfield E.S.P."/>
            <person name="Cloutier S."/>
            <person name="Tambong J.T."/>
            <person name="Tran Thi T.V."/>
        </authorList>
    </citation>
    <scope>NUCLEOTIDE SEQUENCE</scope>
    <source>
        <strain evidence="1">1S5</strain>
    </source>
</reference>
<dbReference type="InterPro" id="IPR002514">
    <property type="entry name" value="Transposase_8"/>
</dbReference>
<organism evidence="1 2">
    <name type="scientific">Bradyrhizobium barranii subsp. apii</name>
    <dbReference type="NCBI Taxonomy" id="2819348"/>
    <lineage>
        <taxon>Bacteria</taxon>
        <taxon>Pseudomonadati</taxon>
        <taxon>Pseudomonadota</taxon>
        <taxon>Alphaproteobacteria</taxon>
        <taxon>Hyphomicrobiales</taxon>
        <taxon>Nitrobacteraceae</taxon>
        <taxon>Bradyrhizobium</taxon>
        <taxon>Bradyrhizobium barranii</taxon>
    </lineage>
</organism>
<dbReference type="Pfam" id="PF05717">
    <property type="entry name" value="TnpB_IS66"/>
    <property type="match status" value="1"/>
</dbReference>
<accession>A0A8T5VWD8</accession>
<dbReference type="Proteomes" id="UP000551709">
    <property type="component" value="Plasmid pBb1S5a"/>
</dbReference>
<dbReference type="EMBL" id="CP096256">
    <property type="protein sequence ID" value="UPT92146.1"/>
    <property type="molecule type" value="Genomic_DNA"/>
</dbReference>
<proteinExistence type="predicted"/>
<name>A0A8T5VWD8_9BRAD</name>
<dbReference type="PANTHER" id="PTHR36455:SF1">
    <property type="entry name" value="BLR8292 PROTEIN"/>
    <property type="match status" value="1"/>
</dbReference>
<evidence type="ECO:0000313" key="1">
    <source>
        <dbReference type="EMBL" id="UPT92146.1"/>
    </source>
</evidence>
<reference evidence="1" key="2">
    <citation type="submission" date="2022-04" db="EMBL/GenBank/DDBJ databases">
        <authorList>
            <person name="Bromfield E.S.P."/>
            <person name="Cloutier S."/>
        </authorList>
    </citation>
    <scope>NUCLEOTIDE SEQUENCE</scope>
    <source>
        <strain evidence="1">1S5</strain>
        <plasmid evidence="1">pBb1S5a</plasmid>
    </source>
</reference>
<dbReference type="GO" id="GO:0006313">
    <property type="term" value="P:DNA transposition"/>
    <property type="evidence" value="ECO:0007669"/>
    <property type="project" value="InterPro"/>
</dbReference>
<protein>
    <submittedName>
        <fullName evidence="1">IS66 family insertion sequence element accessory protein TnpB</fullName>
    </submittedName>
</protein>
<dbReference type="Pfam" id="PF01527">
    <property type="entry name" value="HTH_Tnp_1"/>
    <property type="match status" value="1"/>
</dbReference>
<dbReference type="SUPFAM" id="SSF48295">
    <property type="entry name" value="TrpR-like"/>
    <property type="match status" value="1"/>
</dbReference>